<dbReference type="InterPro" id="IPR036259">
    <property type="entry name" value="MFS_trans_sf"/>
</dbReference>
<keyword evidence="9" id="KW-1185">Reference proteome</keyword>
<dbReference type="OrthoDB" id="10021397at2759"/>
<protein>
    <submittedName>
        <fullName evidence="8">MFS multidrug transporter</fullName>
    </submittedName>
</protein>
<dbReference type="GO" id="GO:0005886">
    <property type="term" value="C:plasma membrane"/>
    <property type="evidence" value="ECO:0007669"/>
    <property type="project" value="TreeGrafter"/>
</dbReference>
<dbReference type="InterPro" id="IPR020846">
    <property type="entry name" value="MFS_dom"/>
</dbReference>
<sequence length="584" mass="63511">MDTTLEEKGWAADERELYSTRMQLNKGSQATSTSGKEKSSSEELVEYPGFLMLILISIALVLAVFLTALDNMIIVTAIPKITTQFNSLDDIGWYGAAFLITTGGFQLIFGKLYVLYPVKWVFLTSIAIFEIGSLLCGAAPNSTALILGRAIAGLGSAGLFNGAMVIISYSVRLEHRPVYFGIFGGVYAVASVVGPLLGGVFTDKVSWRWCFYINLPIGAVTVLVIFFILEHPKQKDMSSLTWKERVKQSDIPGNALFMLLVVCLLLAVQWGGIKYPWKNGRIIALFVLAGLFIIFFIFLQLRLQEKATLPPRIAKMRTIWSSIGFSFFLVGAMFYVVFYLPIWFQAVQGTSAIQSGIRSLPLILSMTFSSIVSGAVIGIIGYYVPFMIGGCAVLAVGTGLLTMLEPNSSKGVWIGYQILVGLGTGAANQQAVLAVQTVLEQKDIPIGTALVIFAQTLGGAIAIAIGQSIFRQELTKNIIKFAPDLDPIFVIGVGASHIQDLFDKKHVPSIRQAYNDAITAAMFVAIAFACIAIVFACLVEWKSVKPPVKKTTEDTEARSATEKGPDNDKQLPLSDVSQVLDSRN</sequence>
<dbReference type="CDD" id="cd17502">
    <property type="entry name" value="MFS_Azr1_MDR_like"/>
    <property type="match status" value="1"/>
</dbReference>
<dbReference type="FunFam" id="1.20.1250.20:FF:000196">
    <property type="entry name" value="MFS toxin efflux pump (AflT)"/>
    <property type="match status" value="1"/>
</dbReference>
<evidence type="ECO:0000256" key="4">
    <source>
        <dbReference type="ARBA" id="ARBA00023136"/>
    </source>
</evidence>
<evidence type="ECO:0000256" key="5">
    <source>
        <dbReference type="SAM" id="MobiDB-lite"/>
    </source>
</evidence>
<feature type="transmembrane region" description="Helical" evidence="6">
    <location>
        <begin position="411"/>
        <end position="432"/>
    </location>
</feature>
<keyword evidence="3 6" id="KW-1133">Transmembrane helix</keyword>
<dbReference type="AlphaFoldDB" id="A0A9P7ZBF6"/>
<comment type="caution">
    <text evidence="8">The sequence shown here is derived from an EMBL/GenBank/DDBJ whole genome shotgun (WGS) entry which is preliminary data.</text>
</comment>
<evidence type="ECO:0000256" key="6">
    <source>
        <dbReference type="SAM" id="Phobius"/>
    </source>
</evidence>
<gene>
    <name evidence="8" type="ORF">BJ878DRAFT_432038</name>
</gene>
<evidence type="ECO:0000256" key="2">
    <source>
        <dbReference type="ARBA" id="ARBA00022692"/>
    </source>
</evidence>
<dbReference type="Gene3D" id="1.20.1720.10">
    <property type="entry name" value="Multidrug resistance protein D"/>
    <property type="match status" value="1"/>
</dbReference>
<evidence type="ECO:0000313" key="8">
    <source>
        <dbReference type="EMBL" id="KAG9249098.1"/>
    </source>
</evidence>
<feature type="transmembrane region" description="Helical" evidence="6">
    <location>
        <begin position="386"/>
        <end position="404"/>
    </location>
</feature>
<feature type="transmembrane region" description="Helical" evidence="6">
    <location>
        <begin position="91"/>
        <end position="114"/>
    </location>
</feature>
<evidence type="ECO:0000259" key="7">
    <source>
        <dbReference type="PROSITE" id="PS50850"/>
    </source>
</evidence>
<evidence type="ECO:0000313" key="9">
    <source>
        <dbReference type="Proteomes" id="UP000887226"/>
    </source>
</evidence>
<dbReference type="PANTHER" id="PTHR23501">
    <property type="entry name" value="MAJOR FACILITATOR SUPERFAMILY"/>
    <property type="match status" value="1"/>
</dbReference>
<dbReference type="PANTHER" id="PTHR23501:SF198">
    <property type="entry name" value="AZOLE RESISTANCE PROTEIN 1-RELATED"/>
    <property type="match status" value="1"/>
</dbReference>
<dbReference type="Gene3D" id="1.20.1250.20">
    <property type="entry name" value="MFS general substrate transporter like domains"/>
    <property type="match status" value="1"/>
</dbReference>
<organism evidence="8 9">
    <name type="scientific">Calycina marina</name>
    <dbReference type="NCBI Taxonomy" id="1763456"/>
    <lineage>
        <taxon>Eukaryota</taxon>
        <taxon>Fungi</taxon>
        <taxon>Dikarya</taxon>
        <taxon>Ascomycota</taxon>
        <taxon>Pezizomycotina</taxon>
        <taxon>Leotiomycetes</taxon>
        <taxon>Helotiales</taxon>
        <taxon>Pezizellaceae</taxon>
        <taxon>Calycina</taxon>
    </lineage>
</organism>
<feature type="transmembrane region" description="Helical" evidence="6">
    <location>
        <begin position="251"/>
        <end position="270"/>
    </location>
</feature>
<evidence type="ECO:0000256" key="3">
    <source>
        <dbReference type="ARBA" id="ARBA00022989"/>
    </source>
</evidence>
<dbReference type="SUPFAM" id="SSF103473">
    <property type="entry name" value="MFS general substrate transporter"/>
    <property type="match status" value="1"/>
</dbReference>
<comment type="subcellular location">
    <subcellularLocation>
        <location evidence="1">Membrane</location>
        <topology evidence="1">Multi-pass membrane protein</topology>
    </subcellularLocation>
</comment>
<dbReference type="PRINTS" id="PR01036">
    <property type="entry name" value="TCRTETB"/>
</dbReference>
<feature type="transmembrane region" description="Helical" evidence="6">
    <location>
        <begin position="444"/>
        <end position="466"/>
    </location>
</feature>
<feature type="transmembrane region" description="Helical" evidence="6">
    <location>
        <begin position="151"/>
        <end position="171"/>
    </location>
</feature>
<feature type="transmembrane region" description="Helical" evidence="6">
    <location>
        <begin position="50"/>
        <end position="79"/>
    </location>
</feature>
<feature type="transmembrane region" description="Helical" evidence="6">
    <location>
        <begin position="518"/>
        <end position="539"/>
    </location>
</feature>
<evidence type="ECO:0000256" key="1">
    <source>
        <dbReference type="ARBA" id="ARBA00004141"/>
    </source>
</evidence>
<proteinExistence type="predicted"/>
<feature type="compositionally biased region" description="Basic and acidic residues" evidence="5">
    <location>
        <begin position="550"/>
        <end position="569"/>
    </location>
</feature>
<reference evidence="8" key="1">
    <citation type="journal article" date="2021" name="IMA Fungus">
        <title>Genomic characterization of three marine fungi, including Emericellopsis atlantica sp. nov. with signatures of a generalist lifestyle and marine biomass degradation.</title>
        <authorList>
            <person name="Hagestad O.C."/>
            <person name="Hou L."/>
            <person name="Andersen J.H."/>
            <person name="Hansen E.H."/>
            <person name="Altermark B."/>
            <person name="Li C."/>
            <person name="Kuhnert E."/>
            <person name="Cox R.J."/>
            <person name="Crous P.W."/>
            <person name="Spatafora J.W."/>
            <person name="Lail K."/>
            <person name="Amirebrahimi M."/>
            <person name="Lipzen A."/>
            <person name="Pangilinan J."/>
            <person name="Andreopoulos W."/>
            <person name="Hayes R.D."/>
            <person name="Ng V."/>
            <person name="Grigoriev I.V."/>
            <person name="Jackson S.A."/>
            <person name="Sutton T.D.S."/>
            <person name="Dobson A.D.W."/>
            <person name="Rama T."/>
        </authorList>
    </citation>
    <scope>NUCLEOTIDE SEQUENCE</scope>
    <source>
        <strain evidence="8">TRa3180A</strain>
    </source>
</reference>
<accession>A0A9P7ZBF6</accession>
<feature type="transmembrane region" description="Helical" evidence="6">
    <location>
        <begin position="360"/>
        <end position="380"/>
    </location>
</feature>
<dbReference type="PROSITE" id="PS50850">
    <property type="entry name" value="MFS"/>
    <property type="match status" value="1"/>
</dbReference>
<feature type="transmembrane region" description="Helical" evidence="6">
    <location>
        <begin position="120"/>
        <end position="139"/>
    </location>
</feature>
<feature type="transmembrane region" description="Helical" evidence="6">
    <location>
        <begin position="177"/>
        <end position="197"/>
    </location>
</feature>
<dbReference type="Pfam" id="PF07690">
    <property type="entry name" value="MFS_1"/>
    <property type="match status" value="1"/>
</dbReference>
<dbReference type="EMBL" id="MU253739">
    <property type="protein sequence ID" value="KAG9249098.1"/>
    <property type="molecule type" value="Genomic_DNA"/>
</dbReference>
<keyword evidence="2 6" id="KW-0812">Transmembrane</keyword>
<dbReference type="GO" id="GO:0022857">
    <property type="term" value="F:transmembrane transporter activity"/>
    <property type="evidence" value="ECO:0007669"/>
    <property type="project" value="InterPro"/>
</dbReference>
<feature type="compositionally biased region" description="Polar residues" evidence="5">
    <location>
        <begin position="575"/>
        <end position="584"/>
    </location>
</feature>
<name>A0A9P7ZBF6_9HELO</name>
<feature type="transmembrane region" description="Helical" evidence="6">
    <location>
        <begin position="282"/>
        <end position="299"/>
    </location>
</feature>
<feature type="domain" description="Major facilitator superfamily (MFS) profile" evidence="7">
    <location>
        <begin position="56"/>
        <end position="544"/>
    </location>
</feature>
<dbReference type="FunFam" id="1.20.1720.10:FF:000012">
    <property type="entry name" value="MFS toxin efflux pump (AflT)"/>
    <property type="match status" value="1"/>
</dbReference>
<feature type="transmembrane region" description="Helical" evidence="6">
    <location>
        <begin position="209"/>
        <end position="229"/>
    </location>
</feature>
<feature type="transmembrane region" description="Helical" evidence="6">
    <location>
        <begin position="319"/>
        <end position="340"/>
    </location>
</feature>
<keyword evidence="4 6" id="KW-0472">Membrane</keyword>
<dbReference type="InterPro" id="IPR011701">
    <property type="entry name" value="MFS"/>
</dbReference>
<feature type="region of interest" description="Disordered" evidence="5">
    <location>
        <begin position="548"/>
        <end position="584"/>
    </location>
</feature>
<dbReference type="Proteomes" id="UP000887226">
    <property type="component" value="Unassembled WGS sequence"/>
</dbReference>